<evidence type="ECO:0000256" key="2">
    <source>
        <dbReference type="SAM" id="SignalP"/>
    </source>
</evidence>
<evidence type="ECO:0000313" key="3">
    <source>
        <dbReference type="EMBL" id="EGZ12896.1"/>
    </source>
</evidence>
<protein>
    <submittedName>
        <fullName evidence="3">Uncharacterized protein</fullName>
    </submittedName>
</protein>
<feature type="transmembrane region" description="Helical" evidence="1">
    <location>
        <begin position="37"/>
        <end position="54"/>
    </location>
</feature>
<dbReference type="EMBL" id="JH159156">
    <property type="protein sequence ID" value="EGZ12896.1"/>
    <property type="molecule type" value="Genomic_DNA"/>
</dbReference>
<evidence type="ECO:0000256" key="1">
    <source>
        <dbReference type="SAM" id="Phobius"/>
    </source>
</evidence>
<dbReference type="AlphaFoldDB" id="G4ZTD2"/>
<organism evidence="3 4">
    <name type="scientific">Phytophthora sojae (strain P6497)</name>
    <name type="common">Soybean stem and root rot agent</name>
    <name type="synonym">Phytophthora megasperma f. sp. glycines</name>
    <dbReference type="NCBI Taxonomy" id="1094619"/>
    <lineage>
        <taxon>Eukaryota</taxon>
        <taxon>Sar</taxon>
        <taxon>Stramenopiles</taxon>
        <taxon>Oomycota</taxon>
        <taxon>Peronosporomycetes</taxon>
        <taxon>Peronosporales</taxon>
        <taxon>Peronosporaceae</taxon>
        <taxon>Phytophthora</taxon>
    </lineage>
</organism>
<proteinExistence type="predicted"/>
<keyword evidence="2" id="KW-0732">Signal</keyword>
<keyword evidence="4" id="KW-1185">Reference proteome</keyword>
<dbReference type="InParanoid" id="G4ZTD2"/>
<feature type="signal peptide" evidence="2">
    <location>
        <begin position="1"/>
        <end position="18"/>
    </location>
</feature>
<feature type="chain" id="PRO_5003472556" evidence="2">
    <location>
        <begin position="19"/>
        <end position="249"/>
    </location>
</feature>
<gene>
    <name evidence="3" type="ORF">PHYSODRAFT_334736</name>
</gene>
<sequence>MIAVCVLTPLPALLLVVALELIPLQNPTDGWEKNYGAWLRFGVISFTVGVGLTVQMKGMSGNIAIFYTGLSAAFASLSDHAQIVFVALLPLIRLVFKNAVASVSSFLEEYVSGIVVFSAELAHALFAATCMQTARSPLASVVIISFDALSSILSLRSIYRSTQTVQKLLVNREQPQLIAEVLSLLVLYLVIQRRFGFSILHQLAFVLETHAMQVQGRMFVWTAFILTFTLEHFGSDFTFQLEWMRNKDT</sequence>
<dbReference type="RefSeq" id="XP_009530325.1">
    <property type="nucleotide sequence ID" value="XM_009532030.1"/>
</dbReference>
<dbReference type="Proteomes" id="UP000002640">
    <property type="component" value="Unassembled WGS sequence"/>
</dbReference>
<keyword evidence="1" id="KW-0812">Transmembrane</keyword>
<feature type="transmembrane region" description="Helical" evidence="1">
    <location>
        <begin position="66"/>
        <end position="90"/>
    </location>
</feature>
<accession>G4ZTD2</accession>
<dbReference type="GeneID" id="20646868"/>
<evidence type="ECO:0000313" key="4">
    <source>
        <dbReference type="Proteomes" id="UP000002640"/>
    </source>
</evidence>
<reference evidence="3 4" key="1">
    <citation type="journal article" date="2006" name="Science">
        <title>Phytophthora genome sequences uncover evolutionary origins and mechanisms of pathogenesis.</title>
        <authorList>
            <person name="Tyler B.M."/>
            <person name="Tripathy S."/>
            <person name="Zhang X."/>
            <person name="Dehal P."/>
            <person name="Jiang R.H."/>
            <person name="Aerts A."/>
            <person name="Arredondo F.D."/>
            <person name="Baxter L."/>
            <person name="Bensasson D."/>
            <person name="Beynon J.L."/>
            <person name="Chapman J."/>
            <person name="Damasceno C.M."/>
            <person name="Dorrance A.E."/>
            <person name="Dou D."/>
            <person name="Dickerman A.W."/>
            <person name="Dubchak I.L."/>
            <person name="Garbelotto M."/>
            <person name="Gijzen M."/>
            <person name="Gordon S.G."/>
            <person name="Govers F."/>
            <person name="Grunwald N.J."/>
            <person name="Huang W."/>
            <person name="Ivors K.L."/>
            <person name="Jones R.W."/>
            <person name="Kamoun S."/>
            <person name="Krampis K."/>
            <person name="Lamour K.H."/>
            <person name="Lee M.K."/>
            <person name="McDonald W.H."/>
            <person name="Medina M."/>
            <person name="Meijer H.J."/>
            <person name="Nordberg E.K."/>
            <person name="Maclean D.J."/>
            <person name="Ospina-Giraldo M.D."/>
            <person name="Morris P.F."/>
            <person name="Phuntumart V."/>
            <person name="Putnam N.H."/>
            <person name="Rash S."/>
            <person name="Rose J.K."/>
            <person name="Sakihama Y."/>
            <person name="Salamov A.A."/>
            <person name="Savidor A."/>
            <person name="Scheuring C.F."/>
            <person name="Smith B.M."/>
            <person name="Sobral B.W."/>
            <person name="Terry A."/>
            <person name="Torto-Alalibo T.A."/>
            <person name="Win J."/>
            <person name="Xu Z."/>
            <person name="Zhang H."/>
            <person name="Grigoriev I.V."/>
            <person name="Rokhsar D.S."/>
            <person name="Boore J.L."/>
        </authorList>
    </citation>
    <scope>NUCLEOTIDE SEQUENCE [LARGE SCALE GENOMIC DNA]</scope>
    <source>
        <strain evidence="3 4">P6497</strain>
    </source>
</reference>
<keyword evidence="1" id="KW-1133">Transmembrane helix</keyword>
<name>G4ZTD2_PHYSP</name>
<keyword evidence="1" id="KW-0472">Membrane</keyword>
<dbReference type="KEGG" id="psoj:PHYSODRAFT_334736"/>